<dbReference type="EMBL" id="QGKX02000095">
    <property type="protein sequence ID" value="KAF3569836.1"/>
    <property type="molecule type" value="Genomic_DNA"/>
</dbReference>
<comment type="caution">
    <text evidence="1">The sequence shown here is derived from an EMBL/GenBank/DDBJ whole genome shotgun (WGS) entry which is preliminary data.</text>
</comment>
<accession>A0A8S9RAM2</accession>
<dbReference type="InterPro" id="IPR016024">
    <property type="entry name" value="ARM-type_fold"/>
</dbReference>
<sequence>MDIPRKAQSKEKIEIFPLAIACSSSSCTVAGSTFDSDRVLKLIPKWARSVQNWGSLIGPLLDKMFLEPSNAIMVRFLSCISEHLADASDMVLLHVLSHMKEQDKMDENFINISKSSVDKTNVEKSLFDHLCPLLILRLLPQRVFDDIDSSTIYGRFLRGDYVNGYRDIKFEDCQCIAAFLFERAFSKFEFEEVRKLAAELCGRIHSQFISAPEVRAACIQVLFSAMYHLKSTLLPFASDLLKLALRFLEQGSEKEKLAGAKLMASLMASEDVILERISEGLIEARSVLSKASLSDPSQDVREVCDKLLACITPS</sequence>
<dbReference type="Proteomes" id="UP000712600">
    <property type="component" value="Unassembled WGS sequence"/>
</dbReference>
<dbReference type="PROSITE" id="PS51257">
    <property type="entry name" value="PROKAR_LIPOPROTEIN"/>
    <property type="match status" value="1"/>
</dbReference>
<name>A0A8S9RAM2_BRACR</name>
<dbReference type="SUPFAM" id="SSF48371">
    <property type="entry name" value="ARM repeat"/>
    <property type="match status" value="1"/>
</dbReference>
<organism evidence="1 2">
    <name type="scientific">Brassica cretica</name>
    <name type="common">Mustard</name>
    <dbReference type="NCBI Taxonomy" id="69181"/>
    <lineage>
        <taxon>Eukaryota</taxon>
        <taxon>Viridiplantae</taxon>
        <taxon>Streptophyta</taxon>
        <taxon>Embryophyta</taxon>
        <taxon>Tracheophyta</taxon>
        <taxon>Spermatophyta</taxon>
        <taxon>Magnoliopsida</taxon>
        <taxon>eudicotyledons</taxon>
        <taxon>Gunneridae</taxon>
        <taxon>Pentapetalae</taxon>
        <taxon>rosids</taxon>
        <taxon>malvids</taxon>
        <taxon>Brassicales</taxon>
        <taxon>Brassicaceae</taxon>
        <taxon>Brassiceae</taxon>
        <taxon>Brassica</taxon>
    </lineage>
</organism>
<gene>
    <name evidence="1" type="ORF">F2Q69_00062044</name>
</gene>
<evidence type="ECO:0000313" key="2">
    <source>
        <dbReference type="Proteomes" id="UP000712600"/>
    </source>
</evidence>
<evidence type="ECO:0000313" key="1">
    <source>
        <dbReference type="EMBL" id="KAF3569836.1"/>
    </source>
</evidence>
<protein>
    <submittedName>
        <fullName evidence="1">Uncharacterized protein</fullName>
    </submittedName>
</protein>
<proteinExistence type="predicted"/>
<dbReference type="PANTHER" id="PTHR37743">
    <property type="entry name" value="ARM REPEAT SUPERFAMILY PROTEIN"/>
    <property type="match status" value="1"/>
</dbReference>
<dbReference type="PANTHER" id="PTHR37743:SF1">
    <property type="entry name" value="ARM REPEAT SUPERFAMILY PROTEIN"/>
    <property type="match status" value="1"/>
</dbReference>
<dbReference type="AlphaFoldDB" id="A0A8S9RAM2"/>
<reference evidence="1" key="1">
    <citation type="submission" date="2019-12" db="EMBL/GenBank/DDBJ databases">
        <title>Genome sequencing and annotation of Brassica cretica.</title>
        <authorList>
            <person name="Studholme D.J."/>
            <person name="Sarris P."/>
        </authorList>
    </citation>
    <scope>NUCLEOTIDE SEQUENCE</scope>
    <source>
        <strain evidence="1">PFS-109/04</strain>
        <tissue evidence="1">Leaf</tissue>
    </source>
</reference>